<keyword evidence="11" id="KW-1185">Reference proteome</keyword>
<protein>
    <recommendedName>
        <fullName evidence="3">histidine kinase</fullName>
        <ecNumber evidence="3">2.7.13.3</ecNumber>
    </recommendedName>
</protein>
<dbReference type="Proteomes" id="UP000651156">
    <property type="component" value="Unassembled WGS sequence"/>
</dbReference>
<dbReference type="SMART" id="SM00387">
    <property type="entry name" value="HATPase_c"/>
    <property type="match status" value="1"/>
</dbReference>
<dbReference type="InterPro" id="IPR003661">
    <property type="entry name" value="HisK_dim/P_dom"/>
</dbReference>
<evidence type="ECO:0000256" key="3">
    <source>
        <dbReference type="ARBA" id="ARBA00012438"/>
    </source>
</evidence>
<feature type="domain" description="Phytochrome chromophore attachment site" evidence="8">
    <location>
        <begin position="216"/>
        <end position="379"/>
    </location>
</feature>
<evidence type="ECO:0000256" key="1">
    <source>
        <dbReference type="ARBA" id="ARBA00000085"/>
    </source>
</evidence>
<dbReference type="Pfam" id="PF01590">
    <property type="entry name" value="GAF"/>
    <property type="match status" value="1"/>
</dbReference>
<evidence type="ECO:0000259" key="8">
    <source>
        <dbReference type="PROSITE" id="PS50046"/>
    </source>
</evidence>
<dbReference type="PROSITE" id="PS50046">
    <property type="entry name" value="PHYTOCHROME_2"/>
    <property type="match status" value="1"/>
</dbReference>
<dbReference type="InterPro" id="IPR016132">
    <property type="entry name" value="Phyto_chromo_attachment"/>
</dbReference>
<evidence type="ECO:0000256" key="2">
    <source>
        <dbReference type="ARBA" id="ARBA00006402"/>
    </source>
</evidence>
<dbReference type="EMBL" id="JADEWN010000006">
    <property type="protein sequence ID" value="MBE9189460.1"/>
    <property type="molecule type" value="Genomic_DNA"/>
</dbReference>
<evidence type="ECO:0000259" key="9">
    <source>
        <dbReference type="PROSITE" id="PS50109"/>
    </source>
</evidence>
<comment type="similarity">
    <text evidence="2">In the N-terminal section; belongs to the phytochrome family.</text>
</comment>
<comment type="catalytic activity">
    <reaction evidence="1">
        <text>ATP + protein L-histidine = ADP + protein N-phospho-L-histidine.</text>
        <dbReference type="EC" id="2.7.13.3"/>
    </reaction>
</comment>
<dbReference type="InterPro" id="IPR003594">
    <property type="entry name" value="HATPase_dom"/>
</dbReference>
<evidence type="ECO:0000256" key="4">
    <source>
        <dbReference type="ARBA" id="ARBA00022553"/>
    </source>
</evidence>
<dbReference type="Gene3D" id="3.30.450.40">
    <property type="match status" value="1"/>
</dbReference>
<dbReference type="SUPFAM" id="SSF47384">
    <property type="entry name" value="Homodimeric domain of signal transducing histidine kinase"/>
    <property type="match status" value="1"/>
</dbReference>
<dbReference type="Gene3D" id="1.10.287.130">
    <property type="match status" value="1"/>
</dbReference>
<dbReference type="PANTHER" id="PTHR43711">
    <property type="entry name" value="TWO-COMPONENT HISTIDINE KINASE"/>
    <property type="match status" value="1"/>
</dbReference>
<gene>
    <name evidence="10" type="ORF">IQ230_03580</name>
</gene>
<accession>A0ABR9UPD2</accession>
<dbReference type="SMART" id="SM00065">
    <property type="entry name" value="GAF"/>
    <property type="match status" value="1"/>
</dbReference>
<dbReference type="Gene3D" id="3.30.565.10">
    <property type="entry name" value="Histidine kinase-like ATPase, C-terminal domain"/>
    <property type="match status" value="1"/>
</dbReference>
<dbReference type="InterPro" id="IPR036097">
    <property type="entry name" value="HisK_dim/P_sf"/>
</dbReference>
<comment type="caution">
    <text evidence="10">The sequence shown here is derived from an EMBL/GenBank/DDBJ whole genome shotgun (WGS) entry which is preliminary data.</text>
</comment>
<evidence type="ECO:0000256" key="7">
    <source>
        <dbReference type="ARBA" id="ARBA00023012"/>
    </source>
</evidence>
<dbReference type="CDD" id="cd16922">
    <property type="entry name" value="HATPase_EvgS-ArcB-TorS-like"/>
    <property type="match status" value="1"/>
</dbReference>
<dbReference type="InterPro" id="IPR005467">
    <property type="entry name" value="His_kinase_dom"/>
</dbReference>
<dbReference type="Pfam" id="PF00512">
    <property type="entry name" value="HisKA"/>
    <property type="match status" value="1"/>
</dbReference>
<dbReference type="PRINTS" id="PR00344">
    <property type="entry name" value="BCTRLSENSOR"/>
</dbReference>
<dbReference type="SMART" id="SM00388">
    <property type="entry name" value="HisKA"/>
    <property type="match status" value="1"/>
</dbReference>
<dbReference type="InterPro" id="IPR050736">
    <property type="entry name" value="Sensor_HK_Regulatory"/>
</dbReference>
<dbReference type="InterPro" id="IPR036890">
    <property type="entry name" value="HATPase_C_sf"/>
</dbReference>
<reference evidence="10 11" key="1">
    <citation type="submission" date="2020-10" db="EMBL/GenBank/DDBJ databases">
        <authorList>
            <person name="Castelo-Branco R."/>
            <person name="Eusebio N."/>
            <person name="Adriana R."/>
            <person name="Vieira A."/>
            <person name="Brugerolle De Fraissinette N."/>
            <person name="Rezende De Castro R."/>
            <person name="Schneider M.P."/>
            <person name="Vasconcelos V."/>
            <person name="Leao P.N."/>
        </authorList>
    </citation>
    <scope>NUCLEOTIDE SEQUENCE [LARGE SCALE GENOMIC DNA]</scope>
    <source>
        <strain evidence="10 11">LEGE 06123</strain>
    </source>
</reference>
<evidence type="ECO:0000256" key="6">
    <source>
        <dbReference type="ARBA" id="ARBA00022777"/>
    </source>
</evidence>
<keyword evidence="6 10" id="KW-0418">Kinase</keyword>
<dbReference type="SUPFAM" id="SSF55781">
    <property type="entry name" value="GAF domain-like"/>
    <property type="match status" value="1"/>
</dbReference>
<dbReference type="GO" id="GO:0016301">
    <property type="term" value="F:kinase activity"/>
    <property type="evidence" value="ECO:0007669"/>
    <property type="project" value="UniProtKB-KW"/>
</dbReference>
<evidence type="ECO:0000256" key="5">
    <source>
        <dbReference type="ARBA" id="ARBA00022679"/>
    </source>
</evidence>
<dbReference type="InterPro" id="IPR004358">
    <property type="entry name" value="Sig_transdc_His_kin-like_C"/>
</dbReference>
<dbReference type="CDD" id="cd00082">
    <property type="entry name" value="HisKA"/>
    <property type="match status" value="1"/>
</dbReference>
<name>A0ABR9UPD2_9CHRO</name>
<evidence type="ECO:0000313" key="10">
    <source>
        <dbReference type="EMBL" id="MBE9189460.1"/>
    </source>
</evidence>
<sequence length="652" mass="73365">MFHPEDLSFHGTLPLAIFEQLRQLLHQMAQVAETEAVVLTQDILLSIPVSQKKQQFIVIISQGFSALLLGSQEEPEKPNLHNSVKMKDFNDAGDSSLPSEFLLSAQQESSIDATLTFDQDEIARFLQKLGSTLQHDSQAYQTLAQYCQSLQPNDAKLQSYFSLLLLSIFTEEKAIAPQTEYPYVSVCQPVENALKEQISHERLLNQLTNQIRQSLDLSVILSTAVNHVRDFLQLDRLIIYQFERDSARDSDSHQEGTASSQVLHHSNTWQHSGCVVYEARAAESIPSMLNYREAGCFIPSSQCWDKYRKGFTLAVDNIEKTYILSQCLLEFLRESQVRAKLAAPIVFQEKLWGLLIAHQCSDRNWRNSEKNLLQRIAEQLAIAIHQAELMQSLTREKQLLEQRVSERTQALQDALIAAQAANRAKSEFLATMSHELRSPLTSIIGLSATLLRWPLGKLTERQSQYLQTIHNSGEHLLVLINDILTLSEVEAGKAILDRSEFSLRSIAETSLQSFISVAAQQAVDLNLDLRIDASCDRITADLKRVQQILWNLLSNAVKFTPAGGQVTLRAWLEQNTAVFQVEDTGIGIPEEQLSLLFEKFQQLDTPYCRQYEGTGLGLALTKHLVELHQGRIEVESVVGNGSVFTVWLPVSG</sequence>
<keyword evidence="5" id="KW-0808">Transferase</keyword>
<feature type="domain" description="Histidine kinase" evidence="9">
    <location>
        <begin position="431"/>
        <end position="652"/>
    </location>
</feature>
<dbReference type="PROSITE" id="PS50109">
    <property type="entry name" value="HIS_KIN"/>
    <property type="match status" value="1"/>
</dbReference>
<dbReference type="InterPro" id="IPR029016">
    <property type="entry name" value="GAF-like_dom_sf"/>
</dbReference>
<proteinExistence type="inferred from homology"/>
<dbReference type="InterPro" id="IPR003018">
    <property type="entry name" value="GAF"/>
</dbReference>
<dbReference type="EC" id="2.7.13.3" evidence="3"/>
<keyword evidence="4" id="KW-0597">Phosphoprotein</keyword>
<evidence type="ECO:0000313" key="11">
    <source>
        <dbReference type="Proteomes" id="UP000651156"/>
    </source>
</evidence>
<dbReference type="PANTHER" id="PTHR43711:SF26">
    <property type="entry name" value="SENSOR HISTIDINE KINASE RCSC"/>
    <property type="match status" value="1"/>
</dbReference>
<keyword evidence="7" id="KW-0902">Two-component regulatory system</keyword>
<dbReference type="SUPFAM" id="SSF55874">
    <property type="entry name" value="ATPase domain of HSP90 chaperone/DNA topoisomerase II/histidine kinase"/>
    <property type="match status" value="1"/>
</dbReference>
<organism evidence="10 11">
    <name type="scientific">Gloeocapsopsis crepidinum LEGE 06123</name>
    <dbReference type="NCBI Taxonomy" id="588587"/>
    <lineage>
        <taxon>Bacteria</taxon>
        <taxon>Bacillati</taxon>
        <taxon>Cyanobacteriota</taxon>
        <taxon>Cyanophyceae</taxon>
        <taxon>Oscillatoriophycideae</taxon>
        <taxon>Chroococcales</taxon>
        <taxon>Chroococcaceae</taxon>
        <taxon>Gloeocapsopsis</taxon>
    </lineage>
</organism>
<dbReference type="Pfam" id="PF02518">
    <property type="entry name" value="HATPase_c"/>
    <property type="match status" value="1"/>
</dbReference>
<dbReference type="RefSeq" id="WP_193930711.1">
    <property type="nucleotide sequence ID" value="NZ_CAWPMZ010000111.1"/>
</dbReference>